<reference evidence="2 3" key="1">
    <citation type="submission" date="2019-06" db="EMBL/GenBank/DDBJ databases">
        <title>Sequencing the genomes of 1000 actinobacteria strains.</title>
        <authorList>
            <person name="Klenk H.-P."/>
        </authorList>
    </citation>
    <scope>NUCLEOTIDE SEQUENCE [LARGE SCALE GENOMIC DNA]</scope>
    <source>
        <strain evidence="2 3">DSM 45671</strain>
    </source>
</reference>
<dbReference type="InterPro" id="IPR000182">
    <property type="entry name" value="GNAT_dom"/>
</dbReference>
<dbReference type="AlphaFoldDB" id="A0A561SWK1"/>
<organism evidence="2 3">
    <name type="scientific">Pseudonocardia hierapolitana</name>
    <dbReference type="NCBI Taxonomy" id="1128676"/>
    <lineage>
        <taxon>Bacteria</taxon>
        <taxon>Bacillati</taxon>
        <taxon>Actinomycetota</taxon>
        <taxon>Actinomycetes</taxon>
        <taxon>Pseudonocardiales</taxon>
        <taxon>Pseudonocardiaceae</taxon>
        <taxon>Pseudonocardia</taxon>
    </lineage>
</organism>
<dbReference type="EMBL" id="VIWU01000001">
    <property type="protein sequence ID" value="TWF79235.1"/>
    <property type="molecule type" value="Genomic_DNA"/>
</dbReference>
<evidence type="ECO:0000313" key="3">
    <source>
        <dbReference type="Proteomes" id="UP000321261"/>
    </source>
</evidence>
<dbReference type="SUPFAM" id="SSF55729">
    <property type="entry name" value="Acyl-CoA N-acyltransferases (Nat)"/>
    <property type="match status" value="1"/>
</dbReference>
<keyword evidence="3" id="KW-1185">Reference proteome</keyword>
<comment type="caution">
    <text evidence="2">The sequence shown here is derived from an EMBL/GenBank/DDBJ whole genome shotgun (WGS) entry which is preliminary data.</text>
</comment>
<dbReference type="PROSITE" id="PS51186">
    <property type="entry name" value="GNAT"/>
    <property type="match status" value="1"/>
</dbReference>
<name>A0A561SWK1_9PSEU</name>
<gene>
    <name evidence="2" type="ORF">FHX44_115163</name>
</gene>
<dbReference type="Proteomes" id="UP000321261">
    <property type="component" value="Unassembled WGS sequence"/>
</dbReference>
<dbReference type="Gene3D" id="3.40.630.30">
    <property type="match status" value="1"/>
</dbReference>
<accession>A0A561SWK1</accession>
<keyword evidence="2" id="KW-0808">Transferase</keyword>
<evidence type="ECO:0000313" key="2">
    <source>
        <dbReference type="EMBL" id="TWF79235.1"/>
    </source>
</evidence>
<protein>
    <submittedName>
        <fullName evidence="2">Acetyltransferase (GNAT) family protein</fullName>
    </submittedName>
</protein>
<proteinExistence type="predicted"/>
<dbReference type="CDD" id="cd04301">
    <property type="entry name" value="NAT_SF"/>
    <property type="match status" value="1"/>
</dbReference>
<sequence length="141" mass="15116">MVRGSGAYDGEYRVMVAPQLIDDAYLAANPTRVCVDDQGGIVGFASLLVPGRGVAGEAELDFMFVADDRQGHGIGRALMDDVVAISREMGVERLHIVSHPPSEGFYRSVGAVRVGEIPPTGRITWPRPLLRLDIAVNGTGR</sequence>
<feature type="domain" description="N-acetyltransferase" evidence="1">
    <location>
        <begin position="1"/>
        <end position="130"/>
    </location>
</feature>
<evidence type="ECO:0000259" key="1">
    <source>
        <dbReference type="PROSITE" id="PS51186"/>
    </source>
</evidence>
<dbReference type="InterPro" id="IPR016181">
    <property type="entry name" value="Acyl_CoA_acyltransferase"/>
</dbReference>
<dbReference type="GO" id="GO:0016747">
    <property type="term" value="F:acyltransferase activity, transferring groups other than amino-acyl groups"/>
    <property type="evidence" value="ECO:0007669"/>
    <property type="project" value="InterPro"/>
</dbReference>
<dbReference type="Pfam" id="PF00583">
    <property type="entry name" value="Acetyltransf_1"/>
    <property type="match status" value="1"/>
</dbReference>